<feature type="domain" description="Major facilitator superfamily (MFS) profile" evidence="7">
    <location>
        <begin position="40"/>
        <end position="488"/>
    </location>
</feature>
<dbReference type="Proteomes" id="UP000292702">
    <property type="component" value="Unassembled WGS sequence"/>
</dbReference>
<dbReference type="PROSITE" id="PS00216">
    <property type="entry name" value="SUGAR_TRANSPORT_1"/>
    <property type="match status" value="1"/>
</dbReference>
<dbReference type="PANTHER" id="PTHR23501:SF102">
    <property type="entry name" value="DRUG TRANSPORTER, PUTATIVE (AFU_ORTHOLOGUE AFUA_3G08530)-RELATED"/>
    <property type="match status" value="1"/>
</dbReference>
<name>A0A4R0RPS8_9APHY</name>
<dbReference type="InterPro" id="IPR005829">
    <property type="entry name" value="Sugar_transporter_CS"/>
</dbReference>
<dbReference type="EMBL" id="RWJN01000238">
    <property type="protein sequence ID" value="TCD64404.1"/>
    <property type="molecule type" value="Genomic_DNA"/>
</dbReference>
<feature type="transmembrane region" description="Helical" evidence="6">
    <location>
        <begin position="169"/>
        <end position="187"/>
    </location>
</feature>
<evidence type="ECO:0000313" key="8">
    <source>
        <dbReference type="EMBL" id="TCD64404.1"/>
    </source>
</evidence>
<feature type="region of interest" description="Disordered" evidence="5">
    <location>
        <begin position="1"/>
        <end position="29"/>
    </location>
</feature>
<dbReference type="Gene3D" id="1.20.1250.20">
    <property type="entry name" value="MFS general substrate transporter like domains"/>
    <property type="match status" value="1"/>
</dbReference>
<evidence type="ECO:0000256" key="4">
    <source>
        <dbReference type="ARBA" id="ARBA00023136"/>
    </source>
</evidence>
<dbReference type="SUPFAM" id="SSF103473">
    <property type="entry name" value="MFS general substrate transporter"/>
    <property type="match status" value="1"/>
</dbReference>
<dbReference type="InterPro" id="IPR011701">
    <property type="entry name" value="MFS"/>
</dbReference>
<reference evidence="8 9" key="1">
    <citation type="submission" date="2018-11" db="EMBL/GenBank/DDBJ databases">
        <title>Genome assembly of Steccherinum ochraceum LE-BIN_3174, the white-rot fungus of the Steccherinaceae family (The Residual Polyporoid clade, Polyporales, Basidiomycota).</title>
        <authorList>
            <person name="Fedorova T.V."/>
            <person name="Glazunova O.A."/>
            <person name="Landesman E.O."/>
            <person name="Moiseenko K.V."/>
            <person name="Psurtseva N.V."/>
            <person name="Savinova O.S."/>
            <person name="Shakhova N.V."/>
            <person name="Tyazhelova T.V."/>
            <person name="Vasina D.V."/>
        </authorList>
    </citation>
    <scope>NUCLEOTIDE SEQUENCE [LARGE SCALE GENOMIC DNA]</scope>
    <source>
        <strain evidence="8 9">LE-BIN_3174</strain>
    </source>
</reference>
<proteinExistence type="predicted"/>
<dbReference type="InterPro" id="IPR020846">
    <property type="entry name" value="MFS_dom"/>
</dbReference>
<evidence type="ECO:0000256" key="5">
    <source>
        <dbReference type="SAM" id="MobiDB-lite"/>
    </source>
</evidence>
<evidence type="ECO:0000256" key="2">
    <source>
        <dbReference type="ARBA" id="ARBA00022692"/>
    </source>
</evidence>
<feature type="transmembrane region" description="Helical" evidence="6">
    <location>
        <begin position="105"/>
        <end position="132"/>
    </location>
</feature>
<dbReference type="OrthoDB" id="3437016at2759"/>
<dbReference type="PROSITE" id="PS50850">
    <property type="entry name" value="MFS"/>
    <property type="match status" value="1"/>
</dbReference>
<gene>
    <name evidence="8" type="ORF">EIP91_004120</name>
</gene>
<dbReference type="STRING" id="92696.A0A4R0RPS8"/>
<dbReference type="GO" id="GO:0022857">
    <property type="term" value="F:transmembrane transporter activity"/>
    <property type="evidence" value="ECO:0007669"/>
    <property type="project" value="InterPro"/>
</dbReference>
<dbReference type="CDD" id="cd17502">
    <property type="entry name" value="MFS_Azr1_MDR_like"/>
    <property type="match status" value="1"/>
</dbReference>
<feature type="transmembrane region" description="Helical" evidence="6">
    <location>
        <begin position="35"/>
        <end position="55"/>
    </location>
</feature>
<evidence type="ECO:0000256" key="3">
    <source>
        <dbReference type="ARBA" id="ARBA00022989"/>
    </source>
</evidence>
<feature type="transmembrane region" description="Helical" evidence="6">
    <location>
        <begin position="364"/>
        <end position="384"/>
    </location>
</feature>
<evidence type="ECO:0000256" key="1">
    <source>
        <dbReference type="ARBA" id="ARBA00004141"/>
    </source>
</evidence>
<keyword evidence="3 6" id="KW-1133">Transmembrane helix</keyword>
<accession>A0A4R0RPS8</accession>
<feature type="transmembrane region" description="Helical" evidence="6">
    <location>
        <begin position="259"/>
        <end position="279"/>
    </location>
</feature>
<dbReference type="Pfam" id="PF07690">
    <property type="entry name" value="MFS_1"/>
    <property type="match status" value="1"/>
</dbReference>
<dbReference type="GO" id="GO:0005886">
    <property type="term" value="C:plasma membrane"/>
    <property type="evidence" value="ECO:0007669"/>
    <property type="project" value="TreeGrafter"/>
</dbReference>
<feature type="transmembrane region" description="Helical" evidence="6">
    <location>
        <begin position="339"/>
        <end position="357"/>
    </location>
</feature>
<feature type="transmembrane region" description="Helical" evidence="6">
    <location>
        <begin position="396"/>
        <end position="416"/>
    </location>
</feature>
<dbReference type="PANTHER" id="PTHR23501">
    <property type="entry name" value="MAJOR FACILITATOR SUPERFAMILY"/>
    <property type="match status" value="1"/>
</dbReference>
<feature type="transmembrane region" description="Helical" evidence="6">
    <location>
        <begin position="138"/>
        <end position="157"/>
    </location>
</feature>
<comment type="caution">
    <text evidence="8">The sequence shown here is derived from an EMBL/GenBank/DDBJ whole genome shotgun (WGS) entry which is preliminary data.</text>
</comment>
<keyword evidence="2 6" id="KW-0812">Transmembrane</keyword>
<feature type="transmembrane region" description="Helical" evidence="6">
    <location>
        <begin position="75"/>
        <end position="93"/>
    </location>
</feature>
<protein>
    <recommendedName>
        <fullName evidence="7">Major facilitator superfamily (MFS) profile domain-containing protein</fullName>
    </recommendedName>
</protein>
<keyword evidence="9" id="KW-1185">Reference proteome</keyword>
<dbReference type="InterPro" id="IPR036259">
    <property type="entry name" value="MFS_trans_sf"/>
</dbReference>
<comment type="subcellular location">
    <subcellularLocation>
        <location evidence="1">Membrane</location>
        <topology evidence="1">Multi-pass membrane protein</topology>
    </subcellularLocation>
</comment>
<evidence type="ECO:0000313" key="9">
    <source>
        <dbReference type="Proteomes" id="UP000292702"/>
    </source>
</evidence>
<evidence type="ECO:0000259" key="7">
    <source>
        <dbReference type="PROSITE" id="PS50850"/>
    </source>
</evidence>
<keyword evidence="4 6" id="KW-0472">Membrane</keyword>
<organism evidence="8 9">
    <name type="scientific">Steccherinum ochraceum</name>
    <dbReference type="NCBI Taxonomy" id="92696"/>
    <lineage>
        <taxon>Eukaryota</taxon>
        <taxon>Fungi</taxon>
        <taxon>Dikarya</taxon>
        <taxon>Basidiomycota</taxon>
        <taxon>Agaricomycotina</taxon>
        <taxon>Agaricomycetes</taxon>
        <taxon>Polyporales</taxon>
        <taxon>Steccherinaceae</taxon>
        <taxon>Steccherinum</taxon>
    </lineage>
</organism>
<sequence>METTTSSFLPSSSTSRPSSLLNPSKPLPSKNPKGSAFWLSFLALITCTLLSVLDLTGVATVLPTITADLNGGDDFVWIGSAYALASTAILPLTGGLADVFGRKPVMLGCIVLFCAGSAVSGAAGSMGVLIGARTIQGLGGGGITNLISIIVSDLVPLSERGAYQGFISLTYSFAAGIGPPLAGVFAQKASWRWLFYMNLPLTGIAFILVFFFLRVRTPPGTMREKFSRIDWSGNLIIVAGTTLAVLGLTWAGTRYPWSSAHVLAPLLIGLLLIIAFGVYEVCVPGEPTIPFKVLVHRNTIAGYVGTAVHGVVSISAIYYLPVYFQGALATSPLRASVEILPMSLVMAPFGLFCGISVKKFNKYVPQNIVGWVVTIIGFGVMSLLKADSSEGRWVGYQVLMSAGAGVVWAGTIFPILAPVPVAHTAPALAFYTFTRSFAQTWGITLSATILQNRLAHTLPASFVSLFPDGAEIAVLGLVSALWLKEVPMGDRLDETYGLDVKTEVEAVQIEGKELSSV</sequence>
<dbReference type="AlphaFoldDB" id="A0A4R0RPS8"/>
<feature type="transmembrane region" description="Helical" evidence="6">
    <location>
        <begin position="234"/>
        <end position="253"/>
    </location>
</feature>
<evidence type="ECO:0000256" key="6">
    <source>
        <dbReference type="SAM" id="Phobius"/>
    </source>
</evidence>
<feature type="transmembrane region" description="Helical" evidence="6">
    <location>
        <begin position="193"/>
        <end position="213"/>
    </location>
</feature>
<feature type="transmembrane region" description="Helical" evidence="6">
    <location>
        <begin position="300"/>
        <end position="319"/>
    </location>
</feature>